<dbReference type="InterPro" id="IPR001647">
    <property type="entry name" value="HTH_TetR"/>
</dbReference>
<dbReference type="Pfam" id="PF17920">
    <property type="entry name" value="TetR_C_16"/>
    <property type="match status" value="1"/>
</dbReference>
<organism evidence="4 5">
    <name type="scientific">Streptacidiphilus cavernicola</name>
    <dbReference type="NCBI Taxonomy" id="3342716"/>
    <lineage>
        <taxon>Bacteria</taxon>
        <taxon>Bacillati</taxon>
        <taxon>Actinomycetota</taxon>
        <taxon>Actinomycetes</taxon>
        <taxon>Kitasatosporales</taxon>
        <taxon>Streptomycetaceae</taxon>
        <taxon>Streptacidiphilus</taxon>
    </lineage>
</organism>
<feature type="domain" description="HTH tetR-type" evidence="3">
    <location>
        <begin position="10"/>
        <end position="70"/>
    </location>
</feature>
<evidence type="ECO:0000259" key="3">
    <source>
        <dbReference type="PROSITE" id="PS50977"/>
    </source>
</evidence>
<dbReference type="SUPFAM" id="SSF46689">
    <property type="entry name" value="Homeodomain-like"/>
    <property type="match status" value="1"/>
</dbReference>
<dbReference type="InterPro" id="IPR009057">
    <property type="entry name" value="Homeodomain-like_sf"/>
</dbReference>
<dbReference type="Proteomes" id="UP001592528">
    <property type="component" value="Unassembled WGS sequence"/>
</dbReference>
<dbReference type="SUPFAM" id="SSF48498">
    <property type="entry name" value="Tetracyclin repressor-like, C-terminal domain"/>
    <property type="match status" value="1"/>
</dbReference>
<comment type="caution">
    <text evidence="4">The sequence shown here is derived from an EMBL/GenBank/DDBJ whole genome shotgun (WGS) entry which is preliminary data.</text>
</comment>
<reference evidence="4 5" key="1">
    <citation type="submission" date="2024-09" db="EMBL/GenBank/DDBJ databases">
        <authorList>
            <person name="Lee S.D."/>
        </authorList>
    </citation>
    <scope>NUCLEOTIDE SEQUENCE [LARGE SCALE GENOMIC DNA]</scope>
    <source>
        <strain evidence="4 5">N1-5</strain>
    </source>
</reference>
<evidence type="ECO:0000256" key="2">
    <source>
        <dbReference type="PROSITE-ProRule" id="PRU00335"/>
    </source>
</evidence>
<dbReference type="Gene3D" id="1.10.10.60">
    <property type="entry name" value="Homeodomain-like"/>
    <property type="match status" value="1"/>
</dbReference>
<dbReference type="EMBL" id="JBHEZZ010000038">
    <property type="protein sequence ID" value="MFC1407065.1"/>
    <property type="molecule type" value="Genomic_DNA"/>
</dbReference>
<accession>A0ABV6V021</accession>
<keyword evidence="1 2" id="KW-0238">DNA-binding</keyword>
<dbReference type="PANTHER" id="PTHR30055:SF235">
    <property type="entry name" value="TRANSCRIPTIONAL REGULATORY PROTEIN"/>
    <property type="match status" value="1"/>
</dbReference>
<dbReference type="PROSITE" id="PS50977">
    <property type="entry name" value="HTH_TETR_2"/>
    <property type="match status" value="1"/>
</dbReference>
<sequence length="183" mass="20155">MSTPRRRDSARSRELLLTAASELFAERGFDRSTIRDIGERAGVDPALIARYFGGKSQLYLATLMLDPFNANPDDLLEPERVRALLDTVAQRGPGPIHRAAVAPHEDPEVRAAAADQLHRRLVDPLRERFVREGLDRPQLRAELATAAFVGVSLSRSSGTFPALAGADTEELVELVVELLTPRH</sequence>
<dbReference type="RefSeq" id="WP_051726632.1">
    <property type="nucleotide sequence ID" value="NZ_JBHEZZ010000038.1"/>
</dbReference>
<protein>
    <submittedName>
        <fullName evidence="4">TetR/AcrR family transcriptional regulator</fullName>
    </submittedName>
</protein>
<dbReference type="InterPro" id="IPR036271">
    <property type="entry name" value="Tet_transcr_reg_TetR-rel_C_sf"/>
</dbReference>
<name>A0ABV6V021_9ACTN</name>
<evidence type="ECO:0000256" key="1">
    <source>
        <dbReference type="ARBA" id="ARBA00023125"/>
    </source>
</evidence>
<proteinExistence type="predicted"/>
<dbReference type="PRINTS" id="PR00455">
    <property type="entry name" value="HTHTETR"/>
</dbReference>
<keyword evidence="5" id="KW-1185">Reference proteome</keyword>
<gene>
    <name evidence="4" type="ORF">ACEZDJ_37855</name>
</gene>
<dbReference type="Pfam" id="PF00440">
    <property type="entry name" value="TetR_N"/>
    <property type="match status" value="1"/>
</dbReference>
<evidence type="ECO:0000313" key="4">
    <source>
        <dbReference type="EMBL" id="MFC1407065.1"/>
    </source>
</evidence>
<dbReference type="InterPro" id="IPR050109">
    <property type="entry name" value="HTH-type_TetR-like_transc_reg"/>
</dbReference>
<dbReference type="PANTHER" id="PTHR30055">
    <property type="entry name" value="HTH-TYPE TRANSCRIPTIONAL REGULATOR RUTR"/>
    <property type="match status" value="1"/>
</dbReference>
<evidence type="ECO:0000313" key="5">
    <source>
        <dbReference type="Proteomes" id="UP001592528"/>
    </source>
</evidence>
<dbReference type="Gene3D" id="1.10.357.10">
    <property type="entry name" value="Tetracycline Repressor, domain 2"/>
    <property type="match status" value="1"/>
</dbReference>
<feature type="DNA-binding region" description="H-T-H motif" evidence="2">
    <location>
        <begin position="33"/>
        <end position="52"/>
    </location>
</feature>
<dbReference type="InterPro" id="IPR041678">
    <property type="entry name" value="TetR_C_16"/>
</dbReference>